<gene>
    <name evidence="2" type="ORF">B9G79_13670</name>
</gene>
<dbReference type="OrthoDB" id="5296085at2"/>
<evidence type="ECO:0000313" key="2">
    <source>
        <dbReference type="EMBL" id="ASD64544.1"/>
    </source>
</evidence>
<evidence type="ECO:0000313" key="3">
    <source>
        <dbReference type="Proteomes" id="UP000197003"/>
    </source>
</evidence>
<protein>
    <recommendedName>
        <fullName evidence="4">DUF883 domain-containing protein</fullName>
    </recommendedName>
</protein>
<dbReference type="Proteomes" id="UP000197003">
    <property type="component" value="Chromosome"/>
</dbReference>
<reference evidence="2 3" key="1">
    <citation type="submission" date="2017-04" db="EMBL/GenBank/DDBJ databases">
        <title>Whole genome sequence of Bdellovibrio bacteriovorus strain SSB218315.</title>
        <authorList>
            <person name="Oyedara O."/>
            <person name="Rodriguez-Perez M.A."/>
        </authorList>
    </citation>
    <scope>NUCLEOTIDE SEQUENCE [LARGE SCALE GENOMIC DNA]</scope>
    <source>
        <strain evidence="2 3">SSB218315</strain>
    </source>
</reference>
<name>A0A1Z3NAP8_BDEBC</name>
<accession>A0A1Z3NAP8</accession>
<keyword evidence="1" id="KW-1133">Transmembrane helix</keyword>
<sequence length="76" mass="8748">MDRDQLIAEIKKQLQEELKSQTDAIKNKIPGEQREQIKDMKDSLTQTMKENPWASVGIAALAGFVIARMLYKRKDD</sequence>
<dbReference type="AlphaFoldDB" id="A0A1Z3NAP8"/>
<keyword evidence="1" id="KW-0812">Transmembrane</keyword>
<dbReference type="RefSeq" id="WP_088566009.1">
    <property type="nucleotide sequence ID" value="NZ_CP020946.1"/>
</dbReference>
<keyword evidence="1" id="KW-0472">Membrane</keyword>
<organism evidence="2 3">
    <name type="scientific">Bdellovibrio bacteriovorus</name>
    <dbReference type="NCBI Taxonomy" id="959"/>
    <lineage>
        <taxon>Bacteria</taxon>
        <taxon>Pseudomonadati</taxon>
        <taxon>Bdellovibrionota</taxon>
        <taxon>Bdellovibrionia</taxon>
        <taxon>Bdellovibrionales</taxon>
        <taxon>Pseudobdellovibrionaceae</taxon>
        <taxon>Bdellovibrio</taxon>
    </lineage>
</organism>
<dbReference type="EMBL" id="CP020946">
    <property type="protein sequence ID" value="ASD64544.1"/>
    <property type="molecule type" value="Genomic_DNA"/>
</dbReference>
<evidence type="ECO:0000256" key="1">
    <source>
        <dbReference type="SAM" id="Phobius"/>
    </source>
</evidence>
<evidence type="ECO:0008006" key="4">
    <source>
        <dbReference type="Google" id="ProtNLM"/>
    </source>
</evidence>
<feature type="transmembrane region" description="Helical" evidence="1">
    <location>
        <begin position="53"/>
        <end position="71"/>
    </location>
</feature>
<proteinExistence type="predicted"/>